<reference evidence="3 4" key="1">
    <citation type="journal article" date="2006" name="Nature">
        <title>Global trends of whole-genome duplications revealed by the ciliate Paramecium tetraurelia.</title>
        <authorList>
            <consortium name="Genoscope"/>
            <person name="Aury J.-M."/>
            <person name="Jaillon O."/>
            <person name="Duret L."/>
            <person name="Noel B."/>
            <person name="Jubin C."/>
            <person name="Porcel B.M."/>
            <person name="Segurens B."/>
            <person name="Daubin V."/>
            <person name="Anthouard V."/>
            <person name="Aiach N."/>
            <person name="Arnaiz O."/>
            <person name="Billaut A."/>
            <person name="Beisson J."/>
            <person name="Blanc I."/>
            <person name="Bouhouche K."/>
            <person name="Camara F."/>
            <person name="Duharcourt S."/>
            <person name="Guigo R."/>
            <person name="Gogendeau D."/>
            <person name="Katinka M."/>
            <person name="Keller A.-M."/>
            <person name="Kissmehl R."/>
            <person name="Klotz C."/>
            <person name="Koll F."/>
            <person name="Le Moue A."/>
            <person name="Lepere C."/>
            <person name="Malinsky S."/>
            <person name="Nowacki M."/>
            <person name="Nowak J.K."/>
            <person name="Plattner H."/>
            <person name="Poulain J."/>
            <person name="Ruiz F."/>
            <person name="Serrano V."/>
            <person name="Zagulski M."/>
            <person name="Dessen P."/>
            <person name="Betermier M."/>
            <person name="Weissenbach J."/>
            <person name="Scarpelli C."/>
            <person name="Schachter V."/>
            <person name="Sperling L."/>
            <person name="Meyer E."/>
            <person name="Cohen J."/>
            <person name="Wincker P."/>
        </authorList>
    </citation>
    <scope>NUCLEOTIDE SEQUENCE [LARGE SCALE GENOMIC DNA]</scope>
    <source>
        <strain evidence="3 4">Stock d4-2</strain>
    </source>
</reference>
<name>A0C5P5_PARTE</name>
<dbReference type="KEGG" id="ptm:GSPATT00035241001"/>
<evidence type="ECO:0000313" key="3">
    <source>
        <dbReference type="EMBL" id="CAK66112.1"/>
    </source>
</evidence>
<dbReference type="InParanoid" id="A0C5P5"/>
<dbReference type="EMBL" id="CT868042">
    <property type="protein sequence ID" value="CAK66112.1"/>
    <property type="molecule type" value="Genomic_DNA"/>
</dbReference>
<dbReference type="GeneID" id="5019294"/>
<protein>
    <recommendedName>
        <fullName evidence="2">LITAF domain-containing protein</fullName>
    </recommendedName>
</protein>
<feature type="domain" description="LITAF" evidence="2">
    <location>
        <begin position="49"/>
        <end position="103"/>
    </location>
</feature>
<proteinExistence type="predicted"/>
<dbReference type="InterPro" id="IPR006629">
    <property type="entry name" value="LITAF"/>
</dbReference>
<dbReference type="Proteomes" id="UP000000600">
    <property type="component" value="Unassembled WGS sequence"/>
</dbReference>
<feature type="transmembrane region" description="Helical" evidence="1">
    <location>
        <begin position="74"/>
        <end position="97"/>
    </location>
</feature>
<dbReference type="GO" id="GO:0008270">
    <property type="term" value="F:zinc ion binding"/>
    <property type="evidence" value="ECO:0000318"/>
    <property type="project" value="GO_Central"/>
</dbReference>
<sequence length="130" mass="15334">MKYQVDNKSTELRTEQCQTTKQVLISHNGDLPLISQTDISYPKVPQTRESQKLQCVNCQKVSNSKLKYKNGKGAHLLILLFVVFIITIPLAILVYFLKRFQRCRTLLCRMRMFNRNIAFFNWMIYISQLK</sequence>
<evidence type="ECO:0000313" key="4">
    <source>
        <dbReference type="Proteomes" id="UP000000600"/>
    </source>
</evidence>
<dbReference type="Pfam" id="PF10601">
    <property type="entry name" value="zf-LITAF-like"/>
    <property type="match status" value="1"/>
</dbReference>
<keyword evidence="1" id="KW-1133">Transmembrane helix</keyword>
<gene>
    <name evidence="3" type="ORF">GSPATT00035241001</name>
</gene>
<dbReference type="OMA" id="CIITIPL"/>
<keyword evidence="1" id="KW-0472">Membrane</keyword>
<dbReference type="AlphaFoldDB" id="A0C5P5"/>
<keyword evidence="4" id="KW-1185">Reference proteome</keyword>
<evidence type="ECO:0000256" key="1">
    <source>
        <dbReference type="SAM" id="Phobius"/>
    </source>
</evidence>
<dbReference type="HOGENOM" id="CLU_159644_0_0_1"/>
<accession>A0C5P5</accession>
<dbReference type="RefSeq" id="XP_001433509.1">
    <property type="nucleotide sequence ID" value="XM_001433472.1"/>
</dbReference>
<evidence type="ECO:0000259" key="2">
    <source>
        <dbReference type="Pfam" id="PF10601"/>
    </source>
</evidence>
<organism evidence="3 4">
    <name type="scientific">Paramecium tetraurelia</name>
    <dbReference type="NCBI Taxonomy" id="5888"/>
    <lineage>
        <taxon>Eukaryota</taxon>
        <taxon>Sar</taxon>
        <taxon>Alveolata</taxon>
        <taxon>Ciliophora</taxon>
        <taxon>Intramacronucleata</taxon>
        <taxon>Oligohymenophorea</taxon>
        <taxon>Peniculida</taxon>
        <taxon>Parameciidae</taxon>
        <taxon>Paramecium</taxon>
    </lineage>
</organism>
<keyword evidence="1" id="KW-0812">Transmembrane</keyword>